<dbReference type="PaxDb" id="4097-A0A1S3XCC8"/>
<name>A0A1S3XCC8_TOBAC</name>
<organism evidence="1">
    <name type="scientific">Nicotiana tabacum</name>
    <name type="common">Common tobacco</name>
    <dbReference type="NCBI Taxonomy" id="4097"/>
    <lineage>
        <taxon>Eukaryota</taxon>
        <taxon>Viridiplantae</taxon>
        <taxon>Streptophyta</taxon>
        <taxon>Embryophyta</taxon>
        <taxon>Tracheophyta</taxon>
        <taxon>Spermatophyta</taxon>
        <taxon>Magnoliopsida</taxon>
        <taxon>eudicotyledons</taxon>
        <taxon>Gunneridae</taxon>
        <taxon>Pentapetalae</taxon>
        <taxon>asterids</taxon>
        <taxon>lamiids</taxon>
        <taxon>Solanales</taxon>
        <taxon>Solanaceae</taxon>
        <taxon>Nicotianoideae</taxon>
        <taxon>Nicotianeae</taxon>
        <taxon>Nicotiana</taxon>
    </lineage>
</organism>
<gene>
    <name evidence="1" type="primary">LOC107763584</name>
</gene>
<dbReference type="KEGG" id="nta:107763584"/>
<protein>
    <submittedName>
        <fullName evidence="1">Uncharacterized protein</fullName>
    </submittedName>
</protein>
<sequence length="179" mass="20343">MALPGLLRLEWRGLDYIPSRVMSFLKAHRMVEKRCEAYLAFVRDVSANTPTVELVSRPLALDVQALANQLVRLDDSEPSCILACVVSRSSLYERIKACRYDDPHLLVLKNTVQYDNAKEVTIGDDGALWMQSQICVPNVIGLRVLILEEAHILRNSIHPVFIIFDQGMQFTSYFWCSVS</sequence>
<reference evidence="1" key="1">
    <citation type="submission" date="2025-08" db="UniProtKB">
        <authorList>
            <consortium name="RefSeq"/>
        </authorList>
    </citation>
    <scope>IDENTIFICATION</scope>
</reference>
<dbReference type="RefSeq" id="XP_016437557.1">
    <property type="nucleotide sequence ID" value="XM_016582071.1"/>
</dbReference>
<proteinExistence type="predicted"/>
<accession>A0A1S3XCC8</accession>
<dbReference type="AlphaFoldDB" id="A0A1S3XCC8"/>
<evidence type="ECO:0000313" key="1">
    <source>
        <dbReference type="RefSeq" id="XP_016437557.1"/>
    </source>
</evidence>
<dbReference type="OrthoDB" id="1226522at2759"/>